<dbReference type="RefSeq" id="WP_143489452.1">
    <property type="nucleotide sequence ID" value="NZ_VJOY01000012.1"/>
</dbReference>
<keyword evidence="2" id="KW-1185">Reference proteome</keyword>
<gene>
    <name evidence="1" type="ORF">FM069_16420</name>
</gene>
<name>A0A553GW38_9PSED</name>
<sequence length="57" mass="6410">MDDLKNRGSADRSRINVHERHEVDYWTKALGVSEDQLKAAVEAVGVSADKVRAHLKH</sequence>
<dbReference type="Proteomes" id="UP000315235">
    <property type="component" value="Unassembled WGS sequence"/>
</dbReference>
<dbReference type="EMBL" id="VJOY01000012">
    <property type="protein sequence ID" value="TRX73717.1"/>
    <property type="molecule type" value="Genomic_DNA"/>
</dbReference>
<proteinExistence type="predicted"/>
<dbReference type="InterPro" id="IPR022037">
    <property type="entry name" value="DUF3606"/>
</dbReference>
<organism evidence="1 2">
    <name type="scientific">Pseudomonas mangiferae</name>
    <dbReference type="NCBI Taxonomy" id="2593654"/>
    <lineage>
        <taxon>Bacteria</taxon>
        <taxon>Pseudomonadati</taxon>
        <taxon>Pseudomonadota</taxon>
        <taxon>Gammaproteobacteria</taxon>
        <taxon>Pseudomonadales</taxon>
        <taxon>Pseudomonadaceae</taxon>
        <taxon>Pseudomonas</taxon>
    </lineage>
</organism>
<protein>
    <submittedName>
        <fullName evidence="1">DUF3606 domain-containing protein</fullName>
    </submittedName>
</protein>
<accession>A0A553GW38</accession>
<evidence type="ECO:0000313" key="1">
    <source>
        <dbReference type="EMBL" id="TRX73717.1"/>
    </source>
</evidence>
<comment type="caution">
    <text evidence="1">The sequence shown here is derived from an EMBL/GenBank/DDBJ whole genome shotgun (WGS) entry which is preliminary data.</text>
</comment>
<dbReference type="AlphaFoldDB" id="A0A553GW38"/>
<reference evidence="1 2" key="1">
    <citation type="submission" date="2019-07" db="EMBL/GenBank/DDBJ databases">
        <title>Pseudomonas mangiferae sp. nov., isolated from bark of mango tree in Thailand.</title>
        <authorList>
            <person name="Srisuk N."/>
            <person name="Anurat P."/>
        </authorList>
    </citation>
    <scope>NUCLEOTIDE SEQUENCE [LARGE SCALE GENOMIC DNA]</scope>
    <source>
        <strain evidence="1 2">DMKU_BBB3-04</strain>
    </source>
</reference>
<dbReference type="OrthoDB" id="7030114at2"/>
<dbReference type="Pfam" id="PF12244">
    <property type="entry name" value="DUF3606"/>
    <property type="match status" value="1"/>
</dbReference>
<evidence type="ECO:0000313" key="2">
    <source>
        <dbReference type="Proteomes" id="UP000315235"/>
    </source>
</evidence>